<dbReference type="EMBL" id="JASUXU010000064">
    <property type="protein sequence ID" value="KAK0312433.1"/>
    <property type="molecule type" value="Genomic_DNA"/>
</dbReference>
<dbReference type="Proteomes" id="UP001168146">
    <property type="component" value="Unassembled WGS sequence"/>
</dbReference>
<keyword evidence="4 6" id="KW-0472">Membrane</keyword>
<feature type="transmembrane region" description="Helical" evidence="6">
    <location>
        <begin position="423"/>
        <end position="444"/>
    </location>
</feature>
<name>A0AAN6FF71_9PEZI</name>
<proteinExistence type="predicted"/>
<evidence type="ECO:0000256" key="6">
    <source>
        <dbReference type="SAM" id="Phobius"/>
    </source>
</evidence>
<protein>
    <recommendedName>
        <fullName evidence="7">Wax synthase domain-containing protein</fullName>
    </recommendedName>
</protein>
<evidence type="ECO:0000256" key="5">
    <source>
        <dbReference type="SAM" id="MobiDB-lite"/>
    </source>
</evidence>
<feature type="region of interest" description="Disordered" evidence="5">
    <location>
        <begin position="100"/>
        <end position="160"/>
    </location>
</feature>
<dbReference type="GO" id="GO:0016020">
    <property type="term" value="C:membrane"/>
    <property type="evidence" value="ECO:0007669"/>
    <property type="project" value="UniProtKB-SubCell"/>
</dbReference>
<evidence type="ECO:0000256" key="3">
    <source>
        <dbReference type="ARBA" id="ARBA00022989"/>
    </source>
</evidence>
<comment type="caution">
    <text evidence="8">The sequence shown here is derived from an EMBL/GenBank/DDBJ whole genome shotgun (WGS) entry which is preliminary data.</text>
</comment>
<feature type="transmembrane region" description="Helical" evidence="6">
    <location>
        <begin position="20"/>
        <end position="37"/>
    </location>
</feature>
<keyword evidence="3 6" id="KW-1133">Transmembrane helix</keyword>
<sequence>MLTYHDLTHHIIPGPQSYSYFIPHLLLALALLTPRSILSRWQSIALFMPIIVATTLHAWWSMGGVDVISVDTLLHALLLLVLKDPWADFRYVSRARIGKDDDTGHTGTTTDLPVVTANGQMDGGTSMVQPKLPNGHTKRSDPSSRTSMPPTTEQPHPPTLRARLPWTGTLLVSLRLNNWKLNLPPHDRTQPPVPAFPTRRAFATYALLSFAKGYATLDLTRAYIAQDAYFTDLSLAINSPLPFPALYGLPPQLLRSMVVGAQAWALLGQLFYPVCLLPVGLHALGWLPDDWSPHLWAAYYGPPREIFLHGVRGFWGKYWHQTMRYSVSTPGYAVAEFLGLRGGSWGKYVVVTVVAFGLSGVVHMGLVPPEPLQATMGVGWIRLCVAGFFWVQAVGIFCETLVARGAVATCGVQYWQRGNGLTIRLVVNGLWVVAWFTLSLPLLAEFARQLGYWTVWPLPVSVWNGLTTGRWIIWPCLES</sequence>
<organism evidence="8 9">
    <name type="scientific">Friedmanniomyces endolithicus</name>
    <dbReference type="NCBI Taxonomy" id="329885"/>
    <lineage>
        <taxon>Eukaryota</taxon>
        <taxon>Fungi</taxon>
        <taxon>Dikarya</taxon>
        <taxon>Ascomycota</taxon>
        <taxon>Pezizomycotina</taxon>
        <taxon>Dothideomycetes</taxon>
        <taxon>Dothideomycetidae</taxon>
        <taxon>Mycosphaerellales</taxon>
        <taxon>Teratosphaeriaceae</taxon>
        <taxon>Friedmanniomyces</taxon>
    </lineage>
</organism>
<evidence type="ECO:0000256" key="4">
    <source>
        <dbReference type="ARBA" id="ARBA00023136"/>
    </source>
</evidence>
<feature type="domain" description="Wax synthase" evidence="7">
    <location>
        <begin position="296"/>
        <end position="364"/>
    </location>
</feature>
<feature type="transmembrane region" description="Helical" evidence="6">
    <location>
        <begin position="379"/>
        <end position="403"/>
    </location>
</feature>
<evidence type="ECO:0000256" key="2">
    <source>
        <dbReference type="ARBA" id="ARBA00022692"/>
    </source>
</evidence>
<feature type="transmembrane region" description="Helical" evidence="6">
    <location>
        <begin position="348"/>
        <end position="367"/>
    </location>
</feature>
<evidence type="ECO:0000259" key="7">
    <source>
        <dbReference type="Pfam" id="PF13813"/>
    </source>
</evidence>
<gene>
    <name evidence="8" type="ORF">LTR82_013903</name>
</gene>
<evidence type="ECO:0000313" key="9">
    <source>
        <dbReference type="Proteomes" id="UP001168146"/>
    </source>
</evidence>
<feature type="compositionally biased region" description="Polar residues" evidence="5">
    <location>
        <begin position="143"/>
        <end position="154"/>
    </location>
</feature>
<feature type="transmembrane region" description="Helical" evidence="6">
    <location>
        <begin position="263"/>
        <end position="287"/>
    </location>
</feature>
<reference evidence="8" key="1">
    <citation type="submission" date="2021-12" db="EMBL/GenBank/DDBJ databases">
        <title>Black yeast isolated from Biological Soil Crust.</title>
        <authorList>
            <person name="Kurbessoian T."/>
        </authorList>
    </citation>
    <scope>NUCLEOTIDE SEQUENCE</scope>
    <source>
        <strain evidence="8">CCFEE 5208</strain>
    </source>
</reference>
<keyword evidence="2 6" id="KW-0812">Transmembrane</keyword>
<accession>A0AAN6FF71</accession>
<dbReference type="InterPro" id="IPR032805">
    <property type="entry name" value="Wax_synthase_dom"/>
</dbReference>
<evidence type="ECO:0000313" key="8">
    <source>
        <dbReference type="EMBL" id="KAK0312433.1"/>
    </source>
</evidence>
<dbReference type="AlphaFoldDB" id="A0AAN6FF71"/>
<evidence type="ECO:0000256" key="1">
    <source>
        <dbReference type="ARBA" id="ARBA00004141"/>
    </source>
</evidence>
<comment type="subcellular location">
    <subcellularLocation>
        <location evidence="1">Membrane</location>
        <topology evidence="1">Multi-pass membrane protein</topology>
    </subcellularLocation>
</comment>
<dbReference type="Pfam" id="PF13813">
    <property type="entry name" value="MBOAT_2"/>
    <property type="match status" value="1"/>
</dbReference>